<keyword evidence="2" id="KW-1185">Reference proteome</keyword>
<evidence type="ECO:0000313" key="2">
    <source>
        <dbReference type="Proteomes" id="UP001139031"/>
    </source>
</evidence>
<evidence type="ECO:0000313" key="1">
    <source>
        <dbReference type="EMBL" id="MBZ5711963.1"/>
    </source>
</evidence>
<sequence length="69" mass="7748">MSLEPDHERALREAEVDNADAAAEEMSLQGFTHRRCSRCNGELNVNDRGSGYTVSCETEKCLRLTFRGI</sequence>
<dbReference type="RefSeq" id="WP_224193725.1">
    <property type="nucleotide sequence ID" value="NZ_JAIRAU010000028.1"/>
</dbReference>
<gene>
    <name evidence="1" type="ORF">K7C98_22195</name>
</gene>
<reference evidence="1" key="1">
    <citation type="submission" date="2021-08" db="EMBL/GenBank/DDBJ databases">
        <authorList>
            <person name="Stevens D.C."/>
        </authorList>
    </citation>
    <scope>NUCLEOTIDE SEQUENCE</scope>
    <source>
        <strain evidence="1">DSM 53165</strain>
    </source>
</reference>
<organism evidence="1 2">
    <name type="scientific">Nannocystis pusilla</name>
    <dbReference type="NCBI Taxonomy" id="889268"/>
    <lineage>
        <taxon>Bacteria</taxon>
        <taxon>Pseudomonadati</taxon>
        <taxon>Myxococcota</taxon>
        <taxon>Polyangia</taxon>
        <taxon>Nannocystales</taxon>
        <taxon>Nannocystaceae</taxon>
        <taxon>Nannocystis</taxon>
    </lineage>
</organism>
<protein>
    <submittedName>
        <fullName evidence="1">Uncharacterized protein</fullName>
    </submittedName>
</protein>
<accession>A0ABS7TUR6</accession>
<proteinExistence type="predicted"/>
<comment type="caution">
    <text evidence="1">The sequence shown here is derived from an EMBL/GenBank/DDBJ whole genome shotgun (WGS) entry which is preliminary data.</text>
</comment>
<name>A0ABS7TUR6_9BACT</name>
<dbReference type="EMBL" id="JAIRAU010000028">
    <property type="protein sequence ID" value="MBZ5711963.1"/>
    <property type="molecule type" value="Genomic_DNA"/>
</dbReference>
<dbReference type="Proteomes" id="UP001139031">
    <property type="component" value="Unassembled WGS sequence"/>
</dbReference>